<name>A0ABQ5YGM1_9NEIS</name>
<feature type="domain" description="Thioredoxin" evidence="13">
    <location>
        <begin position="23"/>
        <end position="172"/>
    </location>
</feature>
<evidence type="ECO:0000256" key="10">
    <source>
        <dbReference type="ARBA" id="ARBA00042639"/>
    </source>
</evidence>
<dbReference type="InterPro" id="IPR000866">
    <property type="entry name" value="AhpC/TSA"/>
</dbReference>
<protein>
    <recommendedName>
        <fullName evidence="2">thioredoxin-dependent peroxiredoxin</fullName>
        <ecNumber evidence="2">1.11.1.24</ecNumber>
    </recommendedName>
    <alternativeName>
        <fullName evidence="8">Thioredoxin peroxidase</fullName>
    </alternativeName>
    <alternativeName>
        <fullName evidence="10">Thioredoxin-dependent peroxiredoxin Bcp</fullName>
    </alternativeName>
</protein>
<dbReference type="InterPro" id="IPR013766">
    <property type="entry name" value="Thioredoxin_domain"/>
</dbReference>
<evidence type="ECO:0000256" key="12">
    <source>
        <dbReference type="SAM" id="SignalP"/>
    </source>
</evidence>
<evidence type="ECO:0000313" key="14">
    <source>
        <dbReference type="EMBL" id="GLR13642.1"/>
    </source>
</evidence>
<reference evidence="15" key="1">
    <citation type="journal article" date="2019" name="Int. J. Syst. Evol. Microbiol.">
        <title>The Global Catalogue of Microorganisms (GCM) 10K type strain sequencing project: providing services to taxonomists for standard genome sequencing and annotation.</title>
        <authorList>
            <consortium name="The Broad Institute Genomics Platform"/>
            <consortium name="The Broad Institute Genome Sequencing Center for Infectious Disease"/>
            <person name="Wu L."/>
            <person name="Ma J."/>
        </authorList>
    </citation>
    <scope>NUCLEOTIDE SEQUENCE [LARGE SCALE GENOMIC DNA]</scope>
    <source>
        <strain evidence="15">NBRC 110044</strain>
    </source>
</reference>
<keyword evidence="7" id="KW-0676">Redox-active center</keyword>
<organism evidence="14 15">
    <name type="scientific">Chitinimonas prasina</name>
    <dbReference type="NCBI Taxonomy" id="1434937"/>
    <lineage>
        <taxon>Bacteria</taxon>
        <taxon>Pseudomonadati</taxon>
        <taxon>Pseudomonadota</taxon>
        <taxon>Betaproteobacteria</taxon>
        <taxon>Neisseriales</taxon>
        <taxon>Chitinibacteraceae</taxon>
        <taxon>Chitinimonas</taxon>
    </lineage>
</organism>
<dbReference type="PANTHER" id="PTHR42801">
    <property type="entry name" value="THIOREDOXIN-DEPENDENT PEROXIDE REDUCTASE"/>
    <property type="match status" value="1"/>
</dbReference>
<feature type="chain" id="PRO_5046028956" description="thioredoxin-dependent peroxiredoxin" evidence="12">
    <location>
        <begin position="22"/>
        <end position="174"/>
    </location>
</feature>
<comment type="similarity">
    <text evidence="9">Belongs to the peroxiredoxin family. BCP/PrxQ subfamily.</text>
</comment>
<dbReference type="EC" id="1.11.1.24" evidence="2"/>
<proteinExistence type="inferred from homology"/>
<keyword evidence="12" id="KW-0732">Signal</keyword>
<evidence type="ECO:0000256" key="11">
    <source>
        <dbReference type="ARBA" id="ARBA00049091"/>
    </source>
</evidence>
<accession>A0ABQ5YGM1</accession>
<gene>
    <name evidence="14" type="ORF">GCM10007907_24320</name>
</gene>
<evidence type="ECO:0000256" key="7">
    <source>
        <dbReference type="ARBA" id="ARBA00023284"/>
    </source>
</evidence>
<evidence type="ECO:0000256" key="6">
    <source>
        <dbReference type="ARBA" id="ARBA00023157"/>
    </source>
</evidence>
<keyword evidence="5" id="KW-0560">Oxidoreductase</keyword>
<keyword evidence="15" id="KW-1185">Reference proteome</keyword>
<keyword evidence="3" id="KW-0575">Peroxidase</keyword>
<evidence type="ECO:0000256" key="3">
    <source>
        <dbReference type="ARBA" id="ARBA00022559"/>
    </source>
</evidence>
<dbReference type="SUPFAM" id="SSF52833">
    <property type="entry name" value="Thioredoxin-like"/>
    <property type="match status" value="1"/>
</dbReference>
<evidence type="ECO:0000256" key="9">
    <source>
        <dbReference type="ARBA" id="ARBA00038489"/>
    </source>
</evidence>
<evidence type="ECO:0000259" key="13">
    <source>
        <dbReference type="PROSITE" id="PS51352"/>
    </source>
</evidence>
<evidence type="ECO:0000256" key="8">
    <source>
        <dbReference type="ARBA" id="ARBA00032824"/>
    </source>
</evidence>
<dbReference type="PANTHER" id="PTHR42801:SF4">
    <property type="entry name" value="AHPC_TSA FAMILY PROTEIN"/>
    <property type="match status" value="1"/>
</dbReference>
<comment type="caution">
    <text evidence="14">The sequence shown here is derived from an EMBL/GenBank/DDBJ whole genome shotgun (WGS) entry which is preliminary data.</text>
</comment>
<dbReference type="InterPro" id="IPR036249">
    <property type="entry name" value="Thioredoxin-like_sf"/>
</dbReference>
<comment type="catalytic activity">
    <reaction evidence="11">
        <text>a hydroperoxide + [thioredoxin]-dithiol = an alcohol + [thioredoxin]-disulfide + H2O</text>
        <dbReference type="Rhea" id="RHEA:62620"/>
        <dbReference type="Rhea" id="RHEA-COMP:10698"/>
        <dbReference type="Rhea" id="RHEA-COMP:10700"/>
        <dbReference type="ChEBI" id="CHEBI:15377"/>
        <dbReference type="ChEBI" id="CHEBI:29950"/>
        <dbReference type="ChEBI" id="CHEBI:30879"/>
        <dbReference type="ChEBI" id="CHEBI:35924"/>
        <dbReference type="ChEBI" id="CHEBI:50058"/>
        <dbReference type="EC" id="1.11.1.24"/>
    </reaction>
</comment>
<evidence type="ECO:0000256" key="4">
    <source>
        <dbReference type="ARBA" id="ARBA00022862"/>
    </source>
</evidence>
<dbReference type="Pfam" id="PF00578">
    <property type="entry name" value="AhpC-TSA"/>
    <property type="match status" value="1"/>
</dbReference>
<sequence length="174" mass="19162">MMKIRTFLALLLLAVGLLAHADVSPGDGMPAFALTDQTGKLRSSDEFKGKWLVLYFYPKADTPGCTEEACSFRDDIVLLRALGAEVVGVSTDDVAAIREFGRKHELPFTLLADPDGKTAQKYGALVNLGVLKFAKRHSFLIDPDGRIVKRYKDVDTKDYAKTILVDLRALSKKS</sequence>
<feature type="signal peptide" evidence="12">
    <location>
        <begin position="1"/>
        <end position="21"/>
    </location>
</feature>
<comment type="function">
    <text evidence="1">Thiol-specific peroxidase that catalyzes the reduction of hydrogen peroxide and organic hydroperoxides to water and alcohols, respectively. Plays a role in cell protection against oxidative stress by detoxifying peroxides and as sensor of hydrogen peroxide-mediated signaling events.</text>
</comment>
<dbReference type="CDD" id="cd03017">
    <property type="entry name" value="PRX_BCP"/>
    <property type="match status" value="1"/>
</dbReference>
<keyword evidence="4" id="KW-0049">Antioxidant</keyword>
<evidence type="ECO:0000313" key="15">
    <source>
        <dbReference type="Proteomes" id="UP001156706"/>
    </source>
</evidence>
<dbReference type="EMBL" id="BSOG01000002">
    <property type="protein sequence ID" value="GLR13642.1"/>
    <property type="molecule type" value="Genomic_DNA"/>
</dbReference>
<keyword evidence="6" id="KW-1015">Disulfide bond</keyword>
<dbReference type="Proteomes" id="UP001156706">
    <property type="component" value="Unassembled WGS sequence"/>
</dbReference>
<evidence type="ECO:0000256" key="5">
    <source>
        <dbReference type="ARBA" id="ARBA00023002"/>
    </source>
</evidence>
<dbReference type="Gene3D" id="3.40.30.10">
    <property type="entry name" value="Glutaredoxin"/>
    <property type="match status" value="1"/>
</dbReference>
<dbReference type="InterPro" id="IPR050924">
    <property type="entry name" value="Peroxiredoxin_BCP/PrxQ"/>
</dbReference>
<evidence type="ECO:0000256" key="2">
    <source>
        <dbReference type="ARBA" id="ARBA00013017"/>
    </source>
</evidence>
<dbReference type="PROSITE" id="PS51352">
    <property type="entry name" value="THIOREDOXIN_2"/>
    <property type="match status" value="1"/>
</dbReference>
<evidence type="ECO:0000256" key="1">
    <source>
        <dbReference type="ARBA" id="ARBA00003330"/>
    </source>
</evidence>
<dbReference type="RefSeq" id="WP_284196733.1">
    <property type="nucleotide sequence ID" value="NZ_BSOG01000002.1"/>
</dbReference>